<evidence type="ECO:0000313" key="3">
    <source>
        <dbReference type="Proteomes" id="UP000319852"/>
    </source>
</evidence>
<dbReference type="RefSeq" id="WP_145062038.1">
    <property type="nucleotide sequence ID" value="NZ_CP036263.1"/>
</dbReference>
<evidence type="ECO:0000256" key="1">
    <source>
        <dbReference type="SAM" id="Phobius"/>
    </source>
</evidence>
<dbReference type="KEGG" id="amob:HG15A2_38310"/>
<organism evidence="2 3">
    <name type="scientific">Adhaeretor mobilis</name>
    <dbReference type="NCBI Taxonomy" id="1930276"/>
    <lineage>
        <taxon>Bacteria</taxon>
        <taxon>Pseudomonadati</taxon>
        <taxon>Planctomycetota</taxon>
        <taxon>Planctomycetia</taxon>
        <taxon>Pirellulales</taxon>
        <taxon>Lacipirellulaceae</taxon>
        <taxon>Adhaeretor</taxon>
    </lineage>
</organism>
<dbReference type="OrthoDB" id="215433at2"/>
<proteinExistence type="predicted"/>
<name>A0A517N036_9BACT</name>
<keyword evidence="3" id="KW-1185">Reference proteome</keyword>
<gene>
    <name evidence="2" type="ORF">HG15A2_38310</name>
</gene>
<dbReference type="AlphaFoldDB" id="A0A517N036"/>
<keyword evidence="1" id="KW-0812">Transmembrane</keyword>
<evidence type="ECO:0000313" key="2">
    <source>
        <dbReference type="EMBL" id="QDT00493.1"/>
    </source>
</evidence>
<keyword evidence="1" id="KW-1133">Transmembrane helix</keyword>
<accession>A0A517N036</accession>
<feature type="transmembrane region" description="Helical" evidence="1">
    <location>
        <begin position="45"/>
        <end position="67"/>
    </location>
</feature>
<sequence length="100" mass="10214">MLGLLISAGVLGLIISLMEEGDFPGWTPMIICVLAALVPSTLINAFIPAGLFFIGLIVGAVCCGVAISATCGMTVQRACIAAGVFFVFQIALGFALAAFM</sequence>
<dbReference type="EMBL" id="CP036263">
    <property type="protein sequence ID" value="QDT00493.1"/>
    <property type="molecule type" value="Genomic_DNA"/>
</dbReference>
<feature type="transmembrane region" description="Helical" evidence="1">
    <location>
        <begin position="79"/>
        <end position="99"/>
    </location>
</feature>
<protein>
    <submittedName>
        <fullName evidence="2">Uncharacterized protein</fullName>
    </submittedName>
</protein>
<dbReference type="Proteomes" id="UP000319852">
    <property type="component" value="Chromosome"/>
</dbReference>
<keyword evidence="1" id="KW-0472">Membrane</keyword>
<reference evidence="2 3" key="1">
    <citation type="submission" date="2019-02" db="EMBL/GenBank/DDBJ databases">
        <title>Deep-cultivation of Planctomycetes and their phenomic and genomic characterization uncovers novel biology.</title>
        <authorList>
            <person name="Wiegand S."/>
            <person name="Jogler M."/>
            <person name="Boedeker C."/>
            <person name="Pinto D."/>
            <person name="Vollmers J."/>
            <person name="Rivas-Marin E."/>
            <person name="Kohn T."/>
            <person name="Peeters S.H."/>
            <person name="Heuer A."/>
            <person name="Rast P."/>
            <person name="Oberbeckmann S."/>
            <person name="Bunk B."/>
            <person name="Jeske O."/>
            <person name="Meyerdierks A."/>
            <person name="Storesund J.E."/>
            <person name="Kallscheuer N."/>
            <person name="Luecker S."/>
            <person name="Lage O.M."/>
            <person name="Pohl T."/>
            <person name="Merkel B.J."/>
            <person name="Hornburger P."/>
            <person name="Mueller R.-W."/>
            <person name="Bruemmer F."/>
            <person name="Labrenz M."/>
            <person name="Spormann A.M."/>
            <person name="Op den Camp H."/>
            <person name="Overmann J."/>
            <person name="Amann R."/>
            <person name="Jetten M.S.M."/>
            <person name="Mascher T."/>
            <person name="Medema M.H."/>
            <person name="Devos D.P."/>
            <person name="Kaster A.-K."/>
            <person name="Ovreas L."/>
            <person name="Rohde M."/>
            <person name="Galperin M.Y."/>
            <person name="Jogler C."/>
        </authorList>
    </citation>
    <scope>NUCLEOTIDE SEQUENCE [LARGE SCALE GENOMIC DNA]</scope>
    <source>
        <strain evidence="2 3">HG15A2</strain>
    </source>
</reference>